<sequence>MAAIIPTPWFLHTNLDKLLLRSIVWLLKITLVTKTGTLKFTVQLAIPAVQQICNTWSHILRKRCLMQLQKSCQMKILVRMRNLTVPGIYVSKLTNSILDFDKLKRQTSDIDKMNSKRVASLTKDVLFTLVESKDSNSTNRTKQRSVQLFRSLLGENV</sequence>
<name>A0ABY7FDY3_MYAAR</name>
<evidence type="ECO:0000313" key="2">
    <source>
        <dbReference type="Proteomes" id="UP001164746"/>
    </source>
</evidence>
<gene>
    <name evidence="1" type="ORF">MAR_002203</name>
</gene>
<reference evidence="1" key="1">
    <citation type="submission" date="2022-11" db="EMBL/GenBank/DDBJ databases">
        <title>Centuries of genome instability and evolution in soft-shell clam transmissible cancer (bioRxiv).</title>
        <authorList>
            <person name="Hart S.F.M."/>
            <person name="Yonemitsu M.A."/>
            <person name="Giersch R.M."/>
            <person name="Beal B.F."/>
            <person name="Arriagada G."/>
            <person name="Davis B.W."/>
            <person name="Ostrander E.A."/>
            <person name="Goff S.P."/>
            <person name="Metzger M.J."/>
        </authorList>
    </citation>
    <scope>NUCLEOTIDE SEQUENCE</scope>
    <source>
        <strain evidence="1">MELC-2E11</strain>
        <tissue evidence="1">Siphon/mantle</tissue>
    </source>
</reference>
<organism evidence="1 2">
    <name type="scientific">Mya arenaria</name>
    <name type="common">Soft-shell clam</name>
    <dbReference type="NCBI Taxonomy" id="6604"/>
    <lineage>
        <taxon>Eukaryota</taxon>
        <taxon>Metazoa</taxon>
        <taxon>Spiralia</taxon>
        <taxon>Lophotrochozoa</taxon>
        <taxon>Mollusca</taxon>
        <taxon>Bivalvia</taxon>
        <taxon>Autobranchia</taxon>
        <taxon>Heteroconchia</taxon>
        <taxon>Euheterodonta</taxon>
        <taxon>Imparidentia</taxon>
        <taxon>Neoheterodontei</taxon>
        <taxon>Myida</taxon>
        <taxon>Myoidea</taxon>
        <taxon>Myidae</taxon>
        <taxon>Mya</taxon>
    </lineage>
</organism>
<protein>
    <submittedName>
        <fullName evidence="1">Uncharacterized protein</fullName>
    </submittedName>
</protein>
<keyword evidence="2" id="KW-1185">Reference proteome</keyword>
<proteinExistence type="predicted"/>
<dbReference type="EMBL" id="CP111022">
    <property type="protein sequence ID" value="WAR20365.1"/>
    <property type="molecule type" value="Genomic_DNA"/>
</dbReference>
<evidence type="ECO:0000313" key="1">
    <source>
        <dbReference type="EMBL" id="WAR20365.1"/>
    </source>
</evidence>
<dbReference type="Proteomes" id="UP001164746">
    <property type="component" value="Chromosome 11"/>
</dbReference>
<accession>A0ABY7FDY3</accession>